<proteinExistence type="predicted"/>
<reference evidence="1 2" key="1">
    <citation type="journal article" date="2015" name="Genome Announc.">
        <title>Complete Genome Sequence of Methylobacterium aquaticum Strain 22A, Isolated from Racomitrium japonicum Moss.</title>
        <authorList>
            <person name="Tani A."/>
            <person name="Ogura Y."/>
            <person name="Hayashi T."/>
            <person name="Kimbara K."/>
        </authorList>
    </citation>
    <scope>NUCLEOTIDE SEQUENCE [LARGE SCALE GENOMIC DNA]</scope>
    <source>
        <strain evidence="1 2">MA-22A</strain>
        <plasmid evidence="2">Plasmid pMaq22A_1p DNA</plasmid>
    </source>
</reference>
<protein>
    <submittedName>
        <fullName evidence="1">Uncharacterized protein</fullName>
    </submittedName>
</protein>
<dbReference type="AlphaFoldDB" id="A0A0C6F7N5"/>
<dbReference type="KEGG" id="maqu:Maq22A_1p32475"/>
<sequence length="113" mass="12429">MNRRFVERLNGYDFPTIARKRRKKKNIFQIPGGFVELSCSGPPVRCDITLVVRSGEGLGAGDQGKGSGPAGIVRPAPQRWLLSLGRPVLYEMPGVSALVSIHMANSLRQFHQI</sequence>
<accession>A0A0C6F7N5</accession>
<keyword evidence="1" id="KW-0614">Plasmid</keyword>
<evidence type="ECO:0000313" key="1">
    <source>
        <dbReference type="EMBL" id="BAQ48806.1"/>
    </source>
</evidence>
<geneLocation type="plasmid" evidence="2">
    <name>pMaq22A_1p DNA</name>
</geneLocation>
<dbReference type="EMBL" id="AP014705">
    <property type="protein sequence ID" value="BAQ48806.1"/>
    <property type="molecule type" value="Genomic_DNA"/>
</dbReference>
<reference evidence="2" key="2">
    <citation type="submission" date="2015-01" db="EMBL/GenBank/DDBJ databases">
        <title>Complete genome sequence of Methylobacterium aquaticum strain 22A.</title>
        <authorList>
            <person name="Tani A."/>
            <person name="Ogura Y."/>
            <person name="Hayashi T."/>
        </authorList>
    </citation>
    <scope>NUCLEOTIDE SEQUENCE [LARGE SCALE GENOMIC DNA]</scope>
    <source>
        <strain evidence="2">MA-22A</strain>
        <plasmid evidence="2">Plasmid pMaq22A_1p DNA</plasmid>
    </source>
</reference>
<organism evidence="1 2">
    <name type="scientific">Methylobacterium aquaticum</name>
    <dbReference type="NCBI Taxonomy" id="270351"/>
    <lineage>
        <taxon>Bacteria</taxon>
        <taxon>Pseudomonadati</taxon>
        <taxon>Pseudomonadota</taxon>
        <taxon>Alphaproteobacteria</taxon>
        <taxon>Hyphomicrobiales</taxon>
        <taxon>Methylobacteriaceae</taxon>
        <taxon>Methylobacterium</taxon>
    </lineage>
</organism>
<evidence type="ECO:0000313" key="2">
    <source>
        <dbReference type="Proteomes" id="UP000061432"/>
    </source>
</evidence>
<dbReference type="Proteomes" id="UP000061432">
    <property type="component" value="Plasmid pMaq22A_1p"/>
</dbReference>
<gene>
    <name evidence="1" type="ORF">Maq22A_1p32475</name>
</gene>
<name>A0A0C6F7N5_9HYPH</name>
<dbReference type="PATRIC" id="fig|270351.10.peg.5809"/>